<comment type="caution">
    <text evidence="1">The sequence shown here is derived from an EMBL/GenBank/DDBJ whole genome shotgun (WGS) entry which is preliminary data.</text>
</comment>
<accession>A0ACB8USJ1</accession>
<gene>
    <name evidence="1" type="ORF">LOY88_004965</name>
</gene>
<sequence length="855" mass="92966">MADDETTPCLARCPKRESQPGESSHAASESTPLLPGGQERSPRDGDYRSISSAAESHHDHEHPQKRRRVRWPIVISLTCLCLAVVAILVLGFITPSAVREYAKEAAVIEPIGISIAAFTQSAVRARVRASFSLDASRVQKPFIRNLGRFATWIGREVETGQTDIKVYLPEYGDLLLGVATVPPLKVNVQNGYSNKVDLLADLKAGDINGLRGVANAWLDGRLERLRLKGEASVPLQSGLFKLGSQYISEIFVLQGQDLPDFPDFNVTKLNIDEFQLPDKRKVLAAHISAKVRNKYAVGFTVPSLAFDILVPNCSPGDDYILLGNATTDVIDIRPRTPVAATVTGLVYEVPDALTAVCPGKASSPLDLWVQKYMNGLETFVYIRGGKSPSSSLPTWCERLLRSITFPISIPNKGLSNLIKRFSMSQIHFYLPDPTAEPGTPGAQPKVSALVQAFIDLPDEINVPLNISRVRTLADVFYNRKKLGYINIQKWQNASVHRITEGPDRSPVLLVEFDIKKAPLQIVDEDVFTDVMKRVIFDGEEVALHLKAKVAAELDTALGQFVVRDIPASGNITVKSPLGDGLGDVKPKIDSIRITQTTASSISLEATLNYTNPTNYSANIPYIDMRLAYNGSNVANIVGRNLSVSPGKNSLVTIEGFWNPSNFKGPHGTIAGRDLISRYVSGLNTSVTLSAYSGSIPALPALGRALSILQIEVPVPKLHLPDDDDNDGSPDDHDRPQFIKDATVYLLSSTADFTLLSPLSKTTLFITSINATALYNHTSPVGQIQYDSPFPVPPGSSKTPRLPVEIDFSGAGYEALKKALGGTLKIDSIADIGIKLGEYIETISYWGKGIGAKVRL</sequence>
<reference evidence="1" key="1">
    <citation type="journal article" date="2022" name="bioRxiv">
        <title>Population genetic analysis of Ophidiomyces ophidiicola, the causative agent of snake fungal disease, indicates recent introductions to the USA.</title>
        <authorList>
            <person name="Ladner J.T."/>
            <person name="Palmer J.M."/>
            <person name="Ettinger C.L."/>
            <person name="Stajich J.E."/>
            <person name="Farrell T.M."/>
            <person name="Glorioso B.M."/>
            <person name="Lawson B."/>
            <person name="Price S.J."/>
            <person name="Stengle A.G."/>
            <person name="Grear D.A."/>
            <person name="Lorch J.M."/>
        </authorList>
    </citation>
    <scope>NUCLEOTIDE SEQUENCE</scope>
    <source>
        <strain evidence="1">NWHC 24266-5</strain>
    </source>
</reference>
<organism evidence="1">
    <name type="scientific">Ophidiomyces ophidiicola</name>
    <dbReference type="NCBI Taxonomy" id="1387563"/>
    <lineage>
        <taxon>Eukaryota</taxon>
        <taxon>Fungi</taxon>
        <taxon>Dikarya</taxon>
        <taxon>Ascomycota</taxon>
        <taxon>Pezizomycotina</taxon>
        <taxon>Eurotiomycetes</taxon>
        <taxon>Eurotiomycetidae</taxon>
        <taxon>Onygenales</taxon>
        <taxon>Onygenaceae</taxon>
        <taxon>Ophidiomyces</taxon>
    </lineage>
</organism>
<name>A0ACB8USJ1_9EURO</name>
<proteinExistence type="predicted"/>
<protein>
    <submittedName>
        <fullName evidence="1">Uncharacterized protein</fullName>
    </submittedName>
</protein>
<dbReference type="EMBL" id="JALBCA010000082">
    <property type="protein sequence ID" value="KAI2383875.1"/>
    <property type="molecule type" value="Genomic_DNA"/>
</dbReference>
<evidence type="ECO:0000313" key="1">
    <source>
        <dbReference type="EMBL" id="KAI2383875.1"/>
    </source>
</evidence>